<proteinExistence type="inferred from homology"/>
<evidence type="ECO:0000313" key="4">
    <source>
        <dbReference type="EMBL" id="NHR06916.1"/>
    </source>
</evidence>
<accession>A0ABX0L7G9</accession>
<gene>
    <name evidence="4" type="ORF">HA052_17145</name>
</gene>
<comment type="pathway">
    <text evidence="1">Bacterial outer membrane biogenesis; LPS O-antigen biosynthesis.</text>
</comment>
<dbReference type="RefSeq" id="WP_166452811.1">
    <property type="nucleotide sequence ID" value="NZ_JAAOMA010000025.1"/>
</dbReference>
<evidence type="ECO:0000259" key="3">
    <source>
        <dbReference type="Pfam" id="PF01370"/>
    </source>
</evidence>
<dbReference type="Pfam" id="PF01370">
    <property type="entry name" value="Epimerase"/>
    <property type="match status" value="1"/>
</dbReference>
<reference evidence="4 5" key="1">
    <citation type="submission" date="2020-03" db="EMBL/GenBank/DDBJ databases">
        <title>Draft genome sequence of environmentally isolated cultures.</title>
        <authorList>
            <person name="Wilson H.S."/>
            <person name="De Leon M.E."/>
        </authorList>
    </citation>
    <scope>NUCLEOTIDE SEQUENCE [LARGE SCALE GENOMIC DNA]</scope>
    <source>
        <strain evidence="4 5">HSC-31F16</strain>
    </source>
</reference>
<dbReference type="CDD" id="cd08946">
    <property type="entry name" value="SDR_e"/>
    <property type="match status" value="1"/>
</dbReference>
<dbReference type="PANTHER" id="PTHR43000">
    <property type="entry name" value="DTDP-D-GLUCOSE 4,6-DEHYDRATASE-RELATED"/>
    <property type="match status" value="1"/>
</dbReference>
<dbReference type="Proteomes" id="UP001515641">
    <property type="component" value="Unassembled WGS sequence"/>
</dbReference>
<evidence type="ECO:0000256" key="2">
    <source>
        <dbReference type="ARBA" id="ARBA00007637"/>
    </source>
</evidence>
<protein>
    <submittedName>
        <fullName evidence="4">SDR family oxidoreductase</fullName>
    </submittedName>
</protein>
<dbReference type="EMBL" id="JAAOMA010000025">
    <property type="protein sequence ID" value="NHR06916.1"/>
    <property type="molecule type" value="Genomic_DNA"/>
</dbReference>
<keyword evidence="5" id="KW-1185">Reference proteome</keyword>
<organism evidence="4 5">
    <name type="scientific">Chromobacterium fluminis</name>
    <dbReference type="NCBI Taxonomy" id="3044269"/>
    <lineage>
        <taxon>Bacteria</taxon>
        <taxon>Pseudomonadati</taxon>
        <taxon>Pseudomonadota</taxon>
        <taxon>Betaproteobacteria</taxon>
        <taxon>Neisseriales</taxon>
        <taxon>Chromobacteriaceae</taxon>
        <taxon>Chromobacterium</taxon>
    </lineage>
</organism>
<dbReference type="Gene3D" id="3.40.50.720">
    <property type="entry name" value="NAD(P)-binding Rossmann-like Domain"/>
    <property type="match status" value="1"/>
</dbReference>
<evidence type="ECO:0000256" key="1">
    <source>
        <dbReference type="ARBA" id="ARBA00005125"/>
    </source>
</evidence>
<comment type="caution">
    <text evidence="4">The sequence shown here is derived from an EMBL/GenBank/DDBJ whole genome shotgun (WGS) entry which is preliminary data.</text>
</comment>
<comment type="similarity">
    <text evidence="2">Belongs to the NAD(P)-dependent epimerase/dehydratase family.</text>
</comment>
<dbReference type="InterPro" id="IPR001509">
    <property type="entry name" value="Epimerase_deHydtase"/>
</dbReference>
<feature type="domain" description="NAD-dependent epimerase/dehydratase" evidence="3">
    <location>
        <begin position="11"/>
        <end position="217"/>
    </location>
</feature>
<dbReference type="SUPFAM" id="SSF51735">
    <property type="entry name" value="NAD(P)-binding Rossmann-fold domains"/>
    <property type="match status" value="1"/>
</dbReference>
<name>A0ABX0L7G9_9NEIS</name>
<sequence length="325" mass="35563">MGDKMGKTKRVLITGGGGLVGGRVAEHLLCSGFQVRLGTRDIKADVGRLLDVDLVAIEWSDEECLRAICQDVDVIVNAMGMNATDCAYNPAGALLVNGVYVASLLKAAIASGVKRFIHLSTAHVYASPLQGWISESTCPSNLHPYATSHRSGEDTVLWAGEQGHIEGIVLRLSNAFGRPLATRVRCWMLLVNDLCRQAVENKNLTLKGNGLQHRDFIPLSAVCGLIDRLCQVDFFRIDESRGRPSPLLNVGSGYSMSVIAMAELIQSRCKPVLGYDVGLKRQSCSNEQEGPALNYVSNHLPSLCDMESFMDEIDKLLLYCNEYFR</sequence>
<dbReference type="InterPro" id="IPR036291">
    <property type="entry name" value="NAD(P)-bd_dom_sf"/>
</dbReference>
<evidence type="ECO:0000313" key="5">
    <source>
        <dbReference type="Proteomes" id="UP001515641"/>
    </source>
</evidence>